<dbReference type="EMBL" id="JABAFG010000008">
    <property type="protein sequence ID" value="NME28238.1"/>
    <property type="molecule type" value="Genomic_DNA"/>
</dbReference>
<gene>
    <name evidence="1" type="ORF">HF872_06330</name>
</gene>
<protein>
    <recommendedName>
        <fullName evidence="3">Nucleoside 2-deoxyribosyltransferase</fullName>
    </recommendedName>
</protein>
<evidence type="ECO:0008006" key="3">
    <source>
        <dbReference type="Google" id="ProtNLM"/>
    </source>
</evidence>
<dbReference type="Proteomes" id="UP000591071">
    <property type="component" value="Unassembled WGS sequence"/>
</dbReference>
<comment type="caution">
    <text evidence="1">The sequence shown here is derived from an EMBL/GenBank/DDBJ whole genome shotgun (WGS) entry which is preliminary data.</text>
</comment>
<accession>A0A848BTV2</accession>
<evidence type="ECO:0000313" key="2">
    <source>
        <dbReference type="Proteomes" id="UP000591071"/>
    </source>
</evidence>
<reference evidence="1 2" key="1">
    <citation type="submission" date="2020-04" db="EMBL/GenBank/DDBJ databases">
        <authorList>
            <person name="Hitch T.C.A."/>
            <person name="Wylensek D."/>
            <person name="Clavel T."/>
        </authorList>
    </citation>
    <scope>NUCLEOTIDE SEQUENCE [LARGE SCALE GENOMIC DNA]</scope>
    <source>
        <strain evidence="1 2">Oil-RF-744-FAT-WT-6-1</strain>
    </source>
</reference>
<name>A0A848BTV2_9FIRM</name>
<dbReference type="AlphaFoldDB" id="A0A848BTV2"/>
<evidence type="ECO:0000313" key="1">
    <source>
        <dbReference type="EMBL" id="NME28238.1"/>
    </source>
</evidence>
<dbReference type="RefSeq" id="WP_170087519.1">
    <property type="nucleotide sequence ID" value="NZ_JABAFG010000008.1"/>
</dbReference>
<organism evidence="1 2">
    <name type="scientific">Megasphaera hexanoica</name>
    <dbReference type="NCBI Taxonomy" id="1675036"/>
    <lineage>
        <taxon>Bacteria</taxon>
        <taxon>Bacillati</taxon>
        <taxon>Bacillota</taxon>
        <taxon>Negativicutes</taxon>
        <taxon>Veillonellales</taxon>
        <taxon>Veillonellaceae</taxon>
        <taxon>Megasphaera</taxon>
    </lineage>
</organism>
<proteinExistence type="predicted"/>
<sequence length="202" mass="22496">MSVLYIGLPFSQWEADEALKRDEEKRIASFQRAGLSLVPVNGGAGSSRICRHYGWDDSFVCENELPDEEFLTDHVFWEDYMLLYISPGAARSDASYQQFAGQAARIGADNGMFVAADLCGVTEPVPWQHQAHIIWRRGAEPFPCEGNCRLSLAFDGQQIHVAGMKEKVYHGTIATRETMPAFLQSLLHGATLEEALQAETEI</sequence>